<name>A0AA39QW72_9LECA</name>
<comment type="caution">
    <text evidence="2">The sequence shown here is derived from an EMBL/GenBank/DDBJ whole genome shotgun (WGS) entry which is preliminary data.</text>
</comment>
<accession>A0AA39QW72</accession>
<reference evidence="2" key="1">
    <citation type="submission" date="2023-03" db="EMBL/GenBank/DDBJ databases">
        <title>Complete genome of Cladonia borealis.</title>
        <authorList>
            <person name="Park H."/>
        </authorList>
    </citation>
    <scope>NUCLEOTIDE SEQUENCE</scope>
    <source>
        <strain evidence="2">ANT050790</strain>
    </source>
</reference>
<dbReference type="PANTHER" id="PTHR36826">
    <property type="entry name" value="PROTEIN ECM13"/>
    <property type="match status" value="1"/>
</dbReference>
<evidence type="ECO:0000313" key="2">
    <source>
        <dbReference type="EMBL" id="KAK0508838.1"/>
    </source>
</evidence>
<organism evidence="2 3">
    <name type="scientific">Cladonia borealis</name>
    <dbReference type="NCBI Taxonomy" id="184061"/>
    <lineage>
        <taxon>Eukaryota</taxon>
        <taxon>Fungi</taxon>
        <taxon>Dikarya</taxon>
        <taxon>Ascomycota</taxon>
        <taxon>Pezizomycotina</taxon>
        <taxon>Lecanoromycetes</taxon>
        <taxon>OSLEUM clade</taxon>
        <taxon>Lecanoromycetidae</taxon>
        <taxon>Lecanorales</taxon>
        <taxon>Lecanorineae</taxon>
        <taxon>Cladoniaceae</taxon>
        <taxon>Cladonia</taxon>
    </lineage>
</organism>
<feature type="compositionally biased region" description="Acidic residues" evidence="1">
    <location>
        <begin position="123"/>
        <end position="146"/>
    </location>
</feature>
<dbReference type="AlphaFoldDB" id="A0AA39QW72"/>
<dbReference type="Proteomes" id="UP001166286">
    <property type="component" value="Unassembled WGS sequence"/>
</dbReference>
<evidence type="ECO:0000256" key="1">
    <source>
        <dbReference type="SAM" id="MobiDB-lite"/>
    </source>
</evidence>
<dbReference type="InterPro" id="IPR037738">
    <property type="entry name" value="Ecm13-like"/>
</dbReference>
<feature type="compositionally biased region" description="Acidic residues" evidence="1">
    <location>
        <begin position="167"/>
        <end position="181"/>
    </location>
</feature>
<keyword evidence="3" id="KW-1185">Reference proteome</keyword>
<gene>
    <name evidence="2" type="ORF">JMJ35_009114</name>
</gene>
<evidence type="ECO:0000313" key="3">
    <source>
        <dbReference type="Proteomes" id="UP001166286"/>
    </source>
</evidence>
<protein>
    <submittedName>
        <fullName evidence="2">Uncharacterized protein</fullName>
    </submittedName>
</protein>
<feature type="region of interest" description="Disordered" evidence="1">
    <location>
        <begin position="123"/>
        <end position="261"/>
    </location>
</feature>
<sequence length="274" mass="30697">MPSSLRKQVLLSTTPVTPVTRTYIASPPQKKQKMSLTQTYYLAHAARGKLSKEAARGDHDLRLLVGHANLLDGLMLDLANAEQEQENWFNQTVKSNTKASEEPKHIQWADTIPEEVEEAIEEEFYADNSDSDSDSDEEDDEEEEMEYSQPTPPQKAPQASFTVSSIELDEDEEMADDDFEDSLALTRTPSIHPPELLHGDSDSDSDDDMPPSPPQTEIPLDAFSQKQRQAIATTSFYQSDRSNHPASLPESEQSSFFDEGFYLPQRQPTAIAAF</sequence>
<feature type="compositionally biased region" description="Polar residues" evidence="1">
    <location>
        <begin position="224"/>
        <end position="240"/>
    </location>
</feature>
<dbReference type="PANTHER" id="PTHR36826:SF1">
    <property type="entry name" value="PROTEIN ECM13"/>
    <property type="match status" value="1"/>
</dbReference>
<proteinExistence type="predicted"/>
<dbReference type="EMBL" id="JAFEKC020000020">
    <property type="protein sequence ID" value="KAK0508838.1"/>
    <property type="molecule type" value="Genomic_DNA"/>
</dbReference>